<accession>A0A3B0V8B0</accession>
<evidence type="ECO:0000313" key="1">
    <source>
        <dbReference type="EMBL" id="VAW33109.1"/>
    </source>
</evidence>
<organism evidence="1">
    <name type="scientific">hydrothermal vent metagenome</name>
    <dbReference type="NCBI Taxonomy" id="652676"/>
    <lineage>
        <taxon>unclassified sequences</taxon>
        <taxon>metagenomes</taxon>
        <taxon>ecological metagenomes</taxon>
    </lineage>
</organism>
<evidence type="ECO:0008006" key="2">
    <source>
        <dbReference type="Google" id="ProtNLM"/>
    </source>
</evidence>
<dbReference type="EMBL" id="UOEX01000020">
    <property type="protein sequence ID" value="VAW33109.1"/>
    <property type="molecule type" value="Genomic_DNA"/>
</dbReference>
<gene>
    <name evidence="1" type="ORF">MNBD_DELTA03-1227</name>
</gene>
<sequence length="90" mass="10642">MGYTNMIIWDDEKDLKLQVERNISFSQISEIILKKEYIDLLENPSRSNQQIFVVKLNDYIHCVPFLIDDDSNIVLKTAYPSRKLNKKYMG</sequence>
<reference evidence="1" key="1">
    <citation type="submission" date="2018-06" db="EMBL/GenBank/DDBJ databases">
        <authorList>
            <person name="Zhirakovskaya E."/>
        </authorList>
    </citation>
    <scope>NUCLEOTIDE SEQUENCE</scope>
</reference>
<protein>
    <recommendedName>
        <fullName evidence="2">Toxin</fullName>
    </recommendedName>
</protein>
<name>A0A3B0V8B0_9ZZZZ</name>
<dbReference type="AlphaFoldDB" id="A0A3B0V8B0"/>
<proteinExistence type="predicted"/>